<sequence length="348" mass="37964">MGLSGGQSPLLMWLLLSCLQLGTSLERIGYVPQLSSATLAGRLTQSTLTLEQPRGQFSHLNISDFDAIWLVVAHSNASQNFTAPQRVEDTPVPASFSQRGYYLTLMANRALYPGDWPGKQLRVLRVGNDTRCSPRTRGCNHPLPGPGPYRMKFLVMSDKGPVAETEWSSETRLQQAEALQAVPGPQSAGTVVIIAILSVLLAVFLTALLTLLIYTWLPTPNPGPEMTQAKVLPSSHPPLWDKERNIPGWIECRCLGARGGFLGRGGLGEGAALCRVDTGRTPRREQQCVQRPGRHPTKECWGAGWQQLEGGVRDSEETRRCPLLHGGLTLWGREQGWRALAGCPGACV</sequence>
<name>A0ABM5BS54_VICPA</name>
<dbReference type="InterPro" id="IPR010255">
    <property type="entry name" value="Haem_peroxidase_sf"/>
</dbReference>
<dbReference type="RefSeq" id="XP_072799243.1">
    <property type="nucleotide sequence ID" value="XM_072943142.1"/>
</dbReference>
<feature type="chain" id="PRO_5045553397" evidence="2">
    <location>
        <begin position="25"/>
        <end position="348"/>
    </location>
</feature>
<keyword evidence="2" id="KW-0732">Signal</keyword>
<feature type="signal peptide" evidence="2">
    <location>
        <begin position="1"/>
        <end position="24"/>
    </location>
</feature>
<organism evidence="3 4">
    <name type="scientific">Vicugna pacos</name>
    <name type="common">Alpaca</name>
    <name type="synonym">Lama pacos</name>
    <dbReference type="NCBI Taxonomy" id="30538"/>
    <lineage>
        <taxon>Eukaryota</taxon>
        <taxon>Metazoa</taxon>
        <taxon>Chordata</taxon>
        <taxon>Craniata</taxon>
        <taxon>Vertebrata</taxon>
        <taxon>Euteleostomi</taxon>
        <taxon>Mammalia</taxon>
        <taxon>Eutheria</taxon>
        <taxon>Laurasiatheria</taxon>
        <taxon>Artiodactyla</taxon>
        <taxon>Tylopoda</taxon>
        <taxon>Camelidae</taxon>
        <taxon>Vicugna</taxon>
    </lineage>
</organism>
<dbReference type="PANTHER" id="PTHR15446">
    <property type="entry name" value="UROPLAKIN III"/>
    <property type="match status" value="1"/>
</dbReference>
<feature type="transmembrane region" description="Helical" evidence="1">
    <location>
        <begin position="191"/>
        <end position="217"/>
    </location>
</feature>
<dbReference type="GeneID" id="102525263"/>
<dbReference type="InterPro" id="IPR024831">
    <property type="entry name" value="Uroplakin-3"/>
</dbReference>
<dbReference type="CDD" id="cd09969">
    <property type="entry name" value="UP_IIIb"/>
    <property type="match status" value="1"/>
</dbReference>
<dbReference type="Proteomes" id="UP001652581">
    <property type="component" value="Chromosome 18"/>
</dbReference>
<protein>
    <submittedName>
        <fullName evidence="4">Uroplakin-3b-like protein 1 isoform X1</fullName>
    </submittedName>
</protein>
<keyword evidence="1" id="KW-1133">Transmembrane helix</keyword>
<evidence type="ECO:0000256" key="1">
    <source>
        <dbReference type="SAM" id="Phobius"/>
    </source>
</evidence>
<keyword evidence="1" id="KW-0472">Membrane</keyword>
<dbReference type="PANTHER" id="PTHR15446:SF2">
    <property type="entry name" value="UROPLAKIN-3B-LIKE PROTEIN 1-RELATED"/>
    <property type="match status" value="1"/>
</dbReference>
<keyword evidence="3" id="KW-1185">Reference proteome</keyword>
<gene>
    <name evidence="4" type="primary">LOC102525263</name>
</gene>
<evidence type="ECO:0000256" key="2">
    <source>
        <dbReference type="SAM" id="SignalP"/>
    </source>
</evidence>
<proteinExistence type="predicted"/>
<reference evidence="4" key="1">
    <citation type="submission" date="2025-08" db="UniProtKB">
        <authorList>
            <consortium name="RefSeq"/>
        </authorList>
    </citation>
    <scope>IDENTIFICATION</scope>
</reference>
<dbReference type="SUPFAM" id="SSF48113">
    <property type="entry name" value="Heme-dependent peroxidases"/>
    <property type="match status" value="1"/>
</dbReference>
<keyword evidence="1" id="KW-0812">Transmembrane</keyword>
<evidence type="ECO:0000313" key="3">
    <source>
        <dbReference type="Proteomes" id="UP001652581"/>
    </source>
</evidence>
<evidence type="ECO:0000313" key="4">
    <source>
        <dbReference type="RefSeq" id="XP_072799243.1"/>
    </source>
</evidence>
<accession>A0ABM5BS54</accession>